<dbReference type="Proteomes" id="UP001307889">
    <property type="component" value="Chromosome 9"/>
</dbReference>
<dbReference type="InterPro" id="IPR003789">
    <property type="entry name" value="Asn/Gln_tRNA_amidoTrase-B-like"/>
</dbReference>
<protein>
    <recommendedName>
        <fullName evidence="10">Glutamyl-tRNA(Gln) amidotransferase subunit B, mitochondrial</fullName>
        <shortName evidence="10">Glu-AdT subunit B</shortName>
        <ecNumber evidence="10">6.3.5.-</ecNumber>
    </recommendedName>
</protein>
<dbReference type="InterPro" id="IPR004413">
    <property type="entry name" value="GatB"/>
</dbReference>
<dbReference type="Pfam" id="PF02637">
    <property type="entry name" value="GatB_Yqey"/>
    <property type="match status" value="1"/>
</dbReference>
<evidence type="ECO:0000256" key="7">
    <source>
        <dbReference type="ARBA" id="ARBA00024799"/>
    </source>
</evidence>
<keyword evidence="6 10" id="KW-0648">Protein biosynthesis</keyword>
<evidence type="ECO:0000256" key="3">
    <source>
        <dbReference type="ARBA" id="ARBA00022598"/>
    </source>
</evidence>
<evidence type="ECO:0000256" key="5">
    <source>
        <dbReference type="ARBA" id="ARBA00022840"/>
    </source>
</evidence>
<evidence type="ECO:0000259" key="11">
    <source>
        <dbReference type="SMART" id="SM00845"/>
    </source>
</evidence>
<organism evidence="12 13">
    <name type="scientific">Nesidiocoris tenuis</name>
    <dbReference type="NCBI Taxonomy" id="355587"/>
    <lineage>
        <taxon>Eukaryota</taxon>
        <taxon>Metazoa</taxon>
        <taxon>Ecdysozoa</taxon>
        <taxon>Arthropoda</taxon>
        <taxon>Hexapoda</taxon>
        <taxon>Insecta</taxon>
        <taxon>Pterygota</taxon>
        <taxon>Neoptera</taxon>
        <taxon>Paraneoptera</taxon>
        <taxon>Hemiptera</taxon>
        <taxon>Heteroptera</taxon>
        <taxon>Panheteroptera</taxon>
        <taxon>Cimicomorpha</taxon>
        <taxon>Miridae</taxon>
        <taxon>Dicyphina</taxon>
        <taxon>Nesidiocoris</taxon>
    </lineage>
</organism>
<keyword evidence="10" id="KW-0496">Mitochondrion</keyword>
<accession>A0ABN7B241</accession>
<dbReference type="NCBIfam" id="NF004012">
    <property type="entry name" value="PRK05477.1-2"/>
    <property type="match status" value="1"/>
</dbReference>
<evidence type="ECO:0000256" key="1">
    <source>
        <dbReference type="ARBA" id="ARBA00005306"/>
    </source>
</evidence>
<evidence type="ECO:0000256" key="10">
    <source>
        <dbReference type="HAMAP-Rule" id="MF_03147"/>
    </source>
</evidence>
<dbReference type="PANTHER" id="PTHR11659:SF0">
    <property type="entry name" value="GLUTAMYL-TRNA(GLN) AMIDOTRANSFERASE SUBUNIT B, MITOCHONDRIAL"/>
    <property type="match status" value="1"/>
</dbReference>
<dbReference type="SUPFAM" id="SSF89095">
    <property type="entry name" value="GatB/YqeY motif"/>
    <property type="match status" value="1"/>
</dbReference>
<dbReference type="InterPro" id="IPR018027">
    <property type="entry name" value="Asn/Gln_amidotransferase"/>
</dbReference>
<comment type="subunit">
    <text evidence="10">Subunit of the heterotrimeric GatCAB amidotransferase (AdT) complex, composed of A, B and C subunits.</text>
</comment>
<keyword evidence="3 10" id="KW-0436">Ligase</keyword>
<keyword evidence="13" id="KW-1185">Reference proteome</keyword>
<evidence type="ECO:0000256" key="8">
    <source>
        <dbReference type="ARBA" id="ARBA00047380"/>
    </source>
</evidence>
<dbReference type="EC" id="6.3.5.-" evidence="10"/>
<dbReference type="Gene3D" id="1.10.150.380">
    <property type="entry name" value="GatB domain, N-terminal subdomain"/>
    <property type="match status" value="1"/>
</dbReference>
<dbReference type="SUPFAM" id="SSF55931">
    <property type="entry name" value="Glutamine synthetase/guanido kinase"/>
    <property type="match status" value="1"/>
</dbReference>
<comment type="catalytic activity">
    <reaction evidence="9 10">
        <text>L-glutamyl-tRNA(Gln) + L-glutamine + ATP + H2O = L-glutaminyl-tRNA(Gln) + L-glutamate + ADP + phosphate + H(+)</text>
        <dbReference type="Rhea" id="RHEA:17521"/>
        <dbReference type="Rhea" id="RHEA-COMP:9681"/>
        <dbReference type="Rhea" id="RHEA-COMP:9684"/>
        <dbReference type="ChEBI" id="CHEBI:15377"/>
        <dbReference type="ChEBI" id="CHEBI:15378"/>
        <dbReference type="ChEBI" id="CHEBI:29985"/>
        <dbReference type="ChEBI" id="CHEBI:30616"/>
        <dbReference type="ChEBI" id="CHEBI:43474"/>
        <dbReference type="ChEBI" id="CHEBI:58359"/>
        <dbReference type="ChEBI" id="CHEBI:78520"/>
        <dbReference type="ChEBI" id="CHEBI:78521"/>
        <dbReference type="ChEBI" id="CHEBI:456216"/>
    </reaction>
</comment>
<dbReference type="EMBL" id="AP028917">
    <property type="protein sequence ID" value="BES98484.1"/>
    <property type="molecule type" value="Genomic_DNA"/>
</dbReference>
<dbReference type="NCBIfam" id="TIGR00133">
    <property type="entry name" value="gatB"/>
    <property type="match status" value="1"/>
</dbReference>
<evidence type="ECO:0000256" key="9">
    <source>
        <dbReference type="ARBA" id="ARBA00047913"/>
    </source>
</evidence>
<dbReference type="Pfam" id="PF02934">
    <property type="entry name" value="GatB_N"/>
    <property type="match status" value="1"/>
</dbReference>
<feature type="domain" description="Asn/Gln amidotransferase" evidence="11">
    <location>
        <begin position="378"/>
        <end position="528"/>
    </location>
</feature>
<evidence type="ECO:0000256" key="2">
    <source>
        <dbReference type="ARBA" id="ARBA00011123"/>
    </source>
</evidence>
<evidence type="ECO:0000313" key="13">
    <source>
        <dbReference type="Proteomes" id="UP001307889"/>
    </source>
</evidence>
<comment type="subunit">
    <text evidence="2">Heterotrimer of A, B and C subunits.</text>
</comment>
<dbReference type="Gene3D" id="1.10.10.410">
    <property type="match status" value="1"/>
</dbReference>
<reference evidence="12 13" key="1">
    <citation type="submission" date="2023-09" db="EMBL/GenBank/DDBJ databases">
        <title>Nesidiocoris tenuis whole genome shotgun sequence.</title>
        <authorList>
            <person name="Shibata T."/>
            <person name="Shimoda M."/>
            <person name="Kobayashi T."/>
            <person name="Uehara T."/>
        </authorList>
    </citation>
    <scope>NUCLEOTIDE SEQUENCE [LARGE SCALE GENOMIC DNA]</scope>
    <source>
        <strain evidence="12 13">Japan</strain>
    </source>
</reference>
<sequence>MVTLSKLSFTFVRCPSFIRNYAAIHNQGRDLACTKNKTSEWEGVVGLEVHAQINSVSKLFSGASTFFGSNVNGNVSLFDAAAPGTLPVLNKKAVELGLVTALALTCNINPVSFFDRKHYFYSDLPAGYQITQQRCPLAVGGSIEFPVWAPSKNKFYSRKSKLKQIQLEQDSGKSLHDDYLNRSLIDLNRAGIPLMELVFEPDLSDGEEAAALVKELCLILTRIQTCTCRMEEGALRVDANISIRRKGEPHGTRTEVKNLGSIRAVANAVDFEIGRQVNKLSNGGSVENETRGWDATSSQTVPMRDKEVKMDYRFMSEPNLPPLRVSMSRQPHNLLIDVASLKNSLPELPNTTRDRLMNEYGLSQIFTNNLVNEEILLALFTKLINSKEGRDPKISAQILTIELMTLVNKKVTSLDYFRWDRDTIGEVVDLLQDNRINLATAQTVMAEIANANMDTPNEIVTKLGLAQISDTEFIENLCRQVVESNPFLVKQYSNGKNKMFNALLGLIARQSGNRVNMKLAAQIMKNVLSKNAAK</sequence>
<evidence type="ECO:0000256" key="4">
    <source>
        <dbReference type="ARBA" id="ARBA00022741"/>
    </source>
</evidence>
<dbReference type="PANTHER" id="PTHR11659">
    <property type="entry name" value="GLUTAMYL-TRNA GLN AMIDOTRANSFERASE SUBUNIT B MITOCHONDRIAL AND PROKARYOTIC PET112-RELATED"/>
    <property type="match status" value="1"/>
</dbReference>
<dbReference type="NCBIfam" id="NF004014">
    <property type="entry name" value="PRK05477.1-4"/>
    <property type="match status" value="1"/>
</dbReference>
<keyword evidence="4 10" id="KW-0547">Nucleotide-binding</keyword>
<dbReference type="SMART" id="SM00845">
    <property type="entry name" value="GatB_Yqey"/>
    <property type="match status" value="1"/>
</dbReference>
<dbReference type="InterPro" id="IPR042114">
    <property type="entry name" value="GatB_C_1"/>
</dbReference>
<dbReference type="HAMAP" id="MF_00121">
    <property type="entry name" value="GatB"/>
    <property type="match status" value="1"/>
</dbReference>
<name>A0ABN7B241_9HEMI</name>
<comment type="catalytic activity">
    <reaction evidence="8">
        <text>L-aspartyl-tRNA(Asn) + L-glutamine + ATP + H2O = L-asparaginyl-tRNA(Asn) + L-glutamate + ADP + phosphate + 2 H(+)</text>
        <dbReference type="Rhea" id="RHEA:14513"/>
        <dbReference type="Rhea" id="RHEA-COMP:9674"/>
        <dbReference type="Rhea" id="RHEA-COMP:9677"/>
        <dbReference type="ChEBI" id="CHEBI:15377"/>
        <dbReference type="ChEBI" id="CHEBI:15378"/>
        <dbReference type="ChEBI" id="CHEBI:29985"/>
        <dbReference type="ChEBI" id="CHEBI:30616"/>
        <dbReference type="ChEBI" id="CHEBI:43474"/>
        <dbReference type="ChEBI" id="CHEBI:58359"/>
        <dbReference type="ChEBI" id="CHEBI:78515"/>
        <dbReference type="ChEBI" id="CHEBI:78516"/>
        <dbReference type="ChEBI" id="CHEBI:456216"/>
    </reaction>
</comment>
<dbReference type="InterPro" id="IPR017959">
    <property type="entry name" value="Asn/Gln-tRNA_amidoTrfase_suB/E"/>
</dbReference>
<comment type="function">
    <text evidence="7">Allows the formation of correctly charged Asn-tRNA(Asn) or Gln-tRNA(Gln) through the transamidation of misacylated Asp-tRNA(Asn) or Glu-tRNA(Gln) in organisms which lack either or both of asparaginyl-tRNA or glutaminyl-tRNA synthetases. The reaction takes place in the presence of glutamine and ATP through an activated phospho-Asp-tRNA(Asn) or phospho-Glu-tRNA(Gln).</text>
</comment>
<evidence type="ECO:0000256" key="6">
    <source>
        <dbReference type="ARBA" id="ARBA00022917"/>
    </source>
</evidence>
<dbReference type="InterPro" id="IPR023168">
    <property type="entry name" value="GatB_Yqey_C_2"/>
</dbReference>
<comment type="similarity">
    <text evidence="1 10">Belongs to the GatB/GatE family. GatB subfamily.</text>
</comment>
<evidence type="ECO:0000313" key="12">
    <source>
        <dbReference type="EMBL" id="BES98484.1"/>
    </source>
</evidence>
<proteinExistence type="inferred from homology"/>
<dbReference type="InterPro" id="IPR014746">
    <property type="entry name" value="Gln_synth/guanido_kin_cat_dom"/>
</dbReference>
<keyword evidence="5 10" id="KW-0067">ATP-binding</keyword>
<gene>
    <name evidence="12" type="ORF">NTJ_11299</name>
</gene>
<comment type="subcellular location">
    <subcellularLocation>
        <location evidence="10">Mitochondrion</location>
    </subcellularLocation>
</comment>
<comment type="function">
    <text evidence="10">Allows the formation of correctly charged Gln-tRNA(Gln) through the transamidation of misacylated Glu-tRNA(Gln) in the mitochondria. The reaction takes place in the presence of glutamine and ATP through an activated gamma-phospho-Glu-tRNA(Gln).</text>
</comment>
<dbReference type="InterPro" id="IPR006075">
    <property type="entry name" value="Asn/Gln-tRNA_Trfase_suB/E_cat"/>
</dbReference>